<dbReference type="GO" id="GO:0004519">
    <property type="term" value="F:endonuclease activity"/>
    <property type="evidence" value="ECO:0007669"/>
    <property type="project" value="UniProtKB-KW"/>
</dbReference>
<dbReference type="PANTHER" id="PTHR33607:SF2">
    <property type="entry name" value="ENDONUCLEASE-1"/>
    <property type="match status" value="1"/>
</dbReference>
<dbReference type="Proteomes" id="UP000219546">
    <property type="component" value="Unassembled WGS sequence"/>
</dbReference>
<keyword evidence="3" id="KW-0255">Endonuclease</keyword>
<evidence type="ECO:0000256" key="1">
    <source>
        <dbReference type="ARBA" id="ARBA00022722"/>
    </source>
</evidence>
<name>A0A285CIB9_9BACI</name>
<accession>A0A285CIB9</accession>
<dbReference type="AlphaFoldDB" id="A0A285CIB9"/>
<keyword evidence="1" id="KW-0540">Nuclease</keyword>
<keyword evidence="4" id="KW-1185">Reference proteome</keyword>
<keyword evidence="2" id="KW-0378">Hydrolase</keyword>
<dbReference type="RefSeq" id="WP_245855530.1">
    <property type="nucleotide sequence ID" value="NZ_JBEPMQ010000016.1"/>
</dbReference>
<dbReference type="GO" id="GO:0016787">
    <property type="term" value="F:hydrolase activity"/>
    <property type="evidence" value="ECO:0007669"/>
    <property type="project" value="UniProtKB-KW"/>
</dbReference>
<dbReference type="EMBL" id="OAOP01000001">
    <property type="protein sequence ID" value="SNX66756.1"/>
    <property type="molecule type" value="Genomic_DNA"/>
</dbReference>
<dbReference type="SUPFAM" id="SSF54060">
    <property type="entry name" value="His-Me finger endonucleases"/>
    <property type="match status" value="1"/>
</dbReference>
<dbReference type="InterPro" id="IPR044925">
    <property type="entry name" value="His-Me_finger_sf"/>
</dbReference>
<dbReference type="Pfam" id="PF04231">
    <property type="entry name" value="Endonuclease_1"/>
    <property type="match status" value="1"/>
</dbReference>
<dbReference type="PANTHER" id="PTHR33607">
    <property type="entry name" value="ENDONUCLEASE-1"/>
    <property type="match status" value="1"/>
</dbReference>
<evidence type="ECO:0000313" key="3">
    <source>
        <dbReference type="EMBL" id="SNX66756.1"/>
    </source>
</evidence>
<organism evidence="3 4">
    <name type="scientific">Bacillus oleivorans</name>
    <dbReference type="NCBI Taxonomy" id="1448271"/>
    <lineage>
        <taxon>Bacteria</taxon>
        <taxon>Bacillati</taxon>
        <taxon>Bacillota</taxon>
        <taxon>Bacilli</taxon>
        <taxon>Bacillales</taxon>
        <taxon>Bacillaceae</taxon>
        <taxon>Bacillus</taxon>
    </lineage>
</organism>
<evidence type="ECO:0000256" key="2">
    <source>
        <dbReference type="ARBA" id="ARBA00022801"/>
    </source>
</evidence>
<protein>
    <submittedName>
        <fullName evidence="3">Endonuclease I</fullName>
    </submittedName>
</protein>
<sequence length="309" mass="36439">MIALTKQQEMKFLSKISNHQRLDQIFSQLARTTTKIKEDQTVYFDEEKNNTAIEQYYENIDFEDSNTSHVISALKHLLQVTHTNQIPYDPIEYVYPWVDLRPDGTLTSIYSGETRQAIEIIQEDFDTSLKRIREIEATANPVHEPIDSLLNKIEKNFKYNCEHVVPQSWFNEQEPMRGDLHHLFTCDPVCNSIRSNFPYYDFADYNPEDFSIKRVKKTCGMAENGLFEPENGKGPAARAMLYFLLRYPDQIEPSFREKVDINLLLAWHQEFPPDLYEKHRNQAIYEIQGNRNPFIDFPEKMREISLLEL</sequence>
<reference evidence="3 4" key="1">
    <citation type="submission" date="2017-08" db="EMBL/GenBank/DDBJ databases">
        <authorList>
            <person name="de Groot N.N."/>
        </authorList>
    </citation>
    <scope>NUCLEOTIDE SEQUENCE [LARGE SCALE GENOMIC DNA]</scope>
    <source>
        <strain evidence="3 4">JC228</strain>
    </source>
</reference>
<evidence type="ECO:0000313" key="4">
    <source>
        <dbReference type="Proteomes" id="UP000219546"/>
    </source>
</evidence>
<dbReference type="InterPro" id="IPR007346">
    <property type="entry name" value="Endonuclease-I"/>
</dbReference>
<gene>
    <name evidence="3" type="ORF">SAMN05877753_10167</name>
</gene>
<proteinExistence type="predicted"/>